<proteinExistence type="predicted"/>
<sequence>MAQLGPQYYRLHNIIETESTPSQYPFGEPDMSLLDSIEQVKVAHGSNVRSFEDNVNAYFQTVQFLNLKHWRGSDLHSKRVKLEGDSGEYSTTALLENIPLGDCITAQSYCDQLNLFQTRNQRLVSLLVYLSEAPYSRESKNSLSEKKLRFVRQTTPFPILYPLIDSLFRVNYNGLNSATSAMLGILGNSATATSQYHTVFSGLLEITRHSFEMLDIVHRIIDGRLIANEEDLEFSVRFWSFIPYYPLAKWESFTPTLERLKRIANEKETVIRLVISITSMLENWLVRMEIEDRLEDLGLWNCINMVLAEMMRTIAARCFSKADESIELMMVLLRLIQFTHTMPFQFVRISDLVLSPTLAYSMYFTSNPILIDYLCRHVTYCKKYFGEYGSDYISDRSQGIEVENDINGELSLALLRNIKEIHNSYVMDLCNIVWRDKAFEKTDKSKGKGFLLPDQFTGQLLKVGSDANGFIKRGYNIFYAPAFASIITGIIRTTEDQHLSKRRLVGPLNEEEYSKLLPTESYDQFRTVILDRLHDIGFAGLGNLLFSSLKSLSRIKLEKGKSSSAQLQSV</sequence>
<evidence type="ECO:0000313" key="2">
    <source>
        <dbReference type="Proteomes" id="UP000290900"/>
    </source>
</evidence>
<name>A0A448YG11_BRENA</name>
<dbReference type="GO" id="GO:0000070">
    <property type="term" value="P:mitotic sister chromatid segregation"/>
    <property type="evidence" value="ECO:0007669"/>
    <property type="project" value="TreeGrafter"/>
</dbReference>
<dbReference type="InParanoid" id="A0A448YG11"/>
<dbReference type="GO" id="GO:0034080">
    <property type="term" value="P:CENP-A containing chromatin assembly"/>
    <property type="evidence" value="ECO:0007669"/>
    <property type="project" value="TreeGrafter"/>
</dbReference>
<dbReference type="OrthoDB" id="6347512at2759"/>
<organism evidence="1 2">
    <name type="scientific">Brettanomyces naardenensis</name>
    <name type="common">Yeast</name>
    <dbReference type="NCBI Taxonomy" id="13370"/>
    <lineage>
        <taxon>Eukaryota</taxon>
        <taxon>Fungi</taxon>
        <taxon>Dikarya</taxon>
        <taxon>Ascomycota</taxon>
        <taxon>Saccharomycotina</taxon>
        <taxon>Pichiomycetes</taxon>
        <taxon>Pichiales</taxon>
        <taxon>Pichiaceae</taxon>
        <taxon>Brettanomyces</taxon>
    </lineage>
</organism>
<accession>A0A448YG11</accession>
<dbReference type="Proteomes" id="UP000290900">
    <property type="component" value="Unassembled WGS sequence"/>
</dbReference>
<dbReference type="STRING" id="13370.A0A448YG11"/>
<keyword evidence="2" id="KW-1185">Reference proteome</keyword>
<gene>
    <name evidence="1" type="ORF">BRENAR_LOCUS621</name>
</gene>
<dbReference type="PANTHER" id="PTHR48208:SF2">
    <property type="entry name" value="CENTROMERE PROTEIN I"/>
    <property type="match status" value="1"/>
</dbReference>
<dbReference type="EMBL" id="CAACVR010000001">
    <property type="protein sequence ID" value="VEU19885.1"/>
    <property type="molecule type" value="Genomic_DNA"/>
</dbReference>
<dbReference type="GO" id="GO:0000939">
    <property type="term" value="C:inner kinetochore"/>
    <property type="evidence" value="ECO:0007669"/>
    <property type="project" value="TreeGrafter"/>
</dbReference>
<evidence type="ECO:0000313" key="1">
    <source>
        <dbReference type="EMBL" id="VEU19885.1"/>
    </source>
</evidence>
<reference evidence="1 2" key="1">
    <citation type="submission" date="2018-12" db="EMBL/GenBank/DDBJ databases">
        <authorList>
            <person name="Tiukova I."/>
            <person name="Dainat J."/>
        </authorList>
    </citation>
    <scope>NUCLEOTIDE SEQUENCE [LARGE SCALE GENOMIC DNA]</scope>
</reference>
<dbReference type="PANTHER" id="PTHR48208">
    <property type="entry name" value="CENTROMERE PROTEIN I"/>
    <property type="match status" value="1"/>
</dbReference>
<protein>
    <submittedName>
        <fullName evidence="1">DEKNAAC100155</fullName>
    </submittedName>
</protein>
<dbReference type="AlphaFoldDB" id="A0A448YG11"/>